<dbReference type="Pfam" id="PF11795">
    <property type="entry name" value="DUF3322"/>
    <property type="match status" value="1"/>
</dbReference>
<dbReference type="AlphaFoldDB" id="A0A931CEM6"/>
<keyword evidence="4" id="KW-1185">Reference proteome</keyword>
<name>A0A931CEM6_9ACTN</name>
<evidence type="ECO:0000313" key="4">
    <source>
        <dbReference type="Proteomes" id="UP000598146"/>
    </source>
</evidence>
<evidence type="ECO:0008006" key="5">
    <source>
        <dbReference type="Google" id="ProtNLM"/>
    </source>
</evidence>
<dbReference type="RefSeq" id="WP_196420489.1">
    <property type="nucleotide sequence ID" value="NZ_JADQTO010000043.1"/>
</dbReference>
<gene>
    <name evidence="3" type="ORF">I4J89_45620</name>
</gene>
<dbReference type="InterPro" id="IPR024537">
    <property type="entry name" value="DUF3322"/>
</dbReference>
<reference evidence="3" key="1">
    <citation type="submission" date="2020-11" db="EMBL/GenBank/DDBJ databases">
        <title>Isolation and identification of active actinomycetes.</title>
        <authorList>
            <person name="Sun X."/>
        </authorList>
    </citation>
    <scope>NUCLEOTIDE SEQUENCE</scope>
    <source>
        <strain evidence="3">NEAU-A11</strain>
    </source>
</reference>
<organism evidence="3 4">
    <name type="scientific">Actinoplanes aureus</name>
    <dbReference type="NCBI Taxonomy" id="2792083"/>
    <lineage>
        <taxon>Bacteria</taxon>
        <taxon>Bacillati</taxon>
        <taxon>Actinomycetota</taxon>
        <taxon>Actinomycetes</taxon>
        <taxon>Micromonosporales</taxon>
        <taxon>Micromonosporaceae</taxon>
        <taxon>Actinoplanes</taxon>
    </lineage>
</organism>
<evidence type="ECO:0000259" key="1">
    <source>
        <dbReference type="Pfam" id="PF09983"/>
    </source>
</evidence>
<dbReference type="InterPro" id="IPR024534">
    <property type="entry name" value="JetD_C"/>
</dbReference>
<dbReference type="Proteomes" id="UP000598146">
    <property type="component" value="Unassembled WGS sequence"/>
</dbReference>
<accession>A0A931CEM6</accession>
<protein>
    <recommendedName>
        <fullName evidence="5">Wadjet protein JetD C-terminal domain-containing protein</fullName>
    </recommendedName>
</protein>
<comment type="caution">
    <text evidence="3">The sequence shown here is derived from an EMBL/GenBank/DDBJ whole genome shotgun (WGS) entry which is preliminary data.</text>
</comment>
<dbReference type="EMBL" id="JADQTO010000043">
    <property type="protein sequence ID" value="MBG0568719.1"/>
    <property type="molecule type" value="Genomic_DNA"/>
</dbReference>
<dbReference type="Pfam" id="PF09983">
    <property type="entry name" value="JetD_C"/>
    <property type="match status" value="1"/>
</dbReference>
<proteinExistence type="predicted"/>
<feature type="domain" description="DUF3322" evidence="2">
    <location>
        <begin position="4"/>
        <end position="181"/>
    </location>
</feature>
<evidence type="ECO:0000313" key="3">
    <source>
        <dbReference type="EMBL" id="MBG0568719.1"/>
    </source>
</evidence>
<evidence type="ECO:0000259" key="2">
    <source>
        <dbReference type="Pfam" id="PF11795"/>
    </source>
</evidence>
<feature type="domain" description="Wadjet protein JetD C-terminal" evidence="1">
    <location>
        <begin position="206"/>
        <end position="383"/>
    </location>
</feature>
<sequence length="396" mass="44916">MRRPEEVAALLRRRFDQDYPRWARRGGAWPMRVSLQPPSSAQRSADPIACHEWAASWHDYRGPGTTQYQNLKFPTGVHPMPHALVFAEPADVAAVCTETEQTWRRCGQRLVTLQRQFPLARFGGLIRRITELDVRDFERLVNTVAWLRANPTSGLLLRQLPIEGINTKWLMRHAHLVLSMLGDEDAEAEAEEADGQRRLRLHRRLGLRIPPDLVQVAVLDPQIRAEFGGMRHFAASIDDLNAWSRRPGTVMIFENKETGYALTDDLAGTVVLHGEGFSVLHYARIDWVLTAATVVYWGDIDAAGLQFVNDLRGYGIAATTVMMNRETLDKFAGLAVEGAGPQRRTLPNLEDDEQALYRYLVEYTDSSQSGLLLEQERIPWAYAYPLLLEQLRRIPG</sequence>